<dbReference type="PANTHER" id="PTHR24559:SF427">
    <property type="entry name" value="RNA-DIRECTED DNA POLYMERASE"/>
    <property type="match status" value="1"/>
</dbReference>
<dbReference type="GO" id="GO:0003964">
    <property type="term" value="F:RNA-directed DNA polymerase activity"/>
    <property type="evidence" value="ECO:0007669"/>
    <property type="project" value="UniProtKB-KW"/>
</dbReference>
<dbReference type="Pfam" id="PF00078">
    <property type="entry name" value="RVT_1"/>
    <property type="match status" value="1"/>
</dbReference>
<evidence type="ECO:0000259" key="1">
    <source>
        <dbReference type="Pfam" id="PF00078"/>
    </source>
</evidence>
<keyword evidence="2" id="KW-0808">Transferase</keyword>
<feature type="domain" description="Reverse transcriptase" evidence="1">
    <location>
        <begin position="67"/>
        <end position="144"/>
    </location>
</feature>
<dbReference type="InterPro" id="IPR053134">
    <property type="entry name" value="RNA-dir_DNA_polymerase"/>
</dbReference>
<dbReference type="PANTHER" id="PTHR24559">
    <property type="entry name" value="TRANSPOSON TY3-I GAG-POL POLYPROTEIN"/>
    <property type="match status" value="1"/>
</dbReference>
<accession>A0A6L2NTH8</accession>
<proteinExistence type="predicted"/>
<gene>
    <name evidence="2" type="ORF">Tci_061411</name>
</gene>
<dbReference type="Gene3D" id="3.10.10.10">
    <property type="entry name" value="HIV Type 1 Reverse Transcriptase, subunit A, domain 1"/>
    <property type="match status" value="1"/>
</dbReference>
<sequence>MEKKDVDKPKEKQLEDVLIVREFSLDDFSEDLPRLPPTQQVKFQINLVLGVAPIARSSYRVCEDDISKTAFRTRYGHYEFQVMPFGLINALAVFVDLMNWVCNPYLEKSMIVFIDVILVYSKSKEDHEEHLKLILELLKKEELRKPKVIPSSTQVKTYGPTKSFKAGLDSQMHNNIMAVGSRDRLPMLATGRYAHWQSCFLRYIDTRPNGDALRKCILEGSYAPSTIIIPAVPAIDDSTEVPERTAVETLLNMSTENKDNYQSKKEAIHFLLTGIRDEIYSTVDACKRAHDMWIVIERLQRMNLLTFKMSRLIYFGSLADSLLMMERQ</sequence>
<protein>
    <submittedName>
        <fullName evidence="2">Putative reverse transcriptase domain-containing protein</fullName>
    </submittedName>
</protein>
<dbReference type="InterPro" id="IPR043128">
    <property type="entry name" value="Rev_trsase/Diguanyl_cyclase"/>
</dbReference>
<reference evidence="2" key="1">
    <citation type="journal article" date="2019" name="Sci. Rep.">
        <title>Draft genome of Tanacetum cinerariifolium, the natural source of mosquito coil.</title>
        <authorList>
            <person name="Yamashiro T."/>
            <person name="Shiraishi A."/>
            <person name="Satake H."/>
            <person name="Nakayama K."/>
        </authorList>
    </citation>
    <scope>NUCLEOTIDE SEQUENCE</scope>
</reference>
<dbReference type="InterPro" id="IPR000477">
    <property type="entry name" value="RT_dom"/>
</dbReference>
<dbReference type="Gene3D" id="3.30.70.270">
    <property type="match status" value="1"/>
</dbReference>
<evidence type="ECO:0000313" key="2">
    <source>
        <dbReference type="EMBL" id="GEU89433.1"/>
    </source>
</evidence>
<dbReference type="SUPFAM" id="SSF56672">
    <property type="entry name" value="DNA/RNA polymerases"/>
    <property type="match status" value="1"/>
</dbReference>
<organism evidence="2">
    <name type="scientific">Tanacetum cinerariifolium</name>
    <name type="common">Dalmatian daisy</name>
    <name type="synonym">Chrysanthemum cinerariifolium</name>
    <dbReference type="NCBI Taxonomy" id="118510"/>
    <lineage>
        <taxon>Eukaryota</taxon>
        <taxon>Viridiplantae</taxon>
        <taxon>Streptophyta</taxon>
        <taxon>Embryophyta</taxon>
        <taxon>Tracheophyta</taxon>
        <taxon>Spermatophyta</taxon>
        <taxon>Magnoliopsida</taxon>
        <taxon>eudicotyledons</taxon>
        <taxon>Gunneridae</taxon>
        <taxon>Pentapetalae</taxon>
        <taxon>asterids</taxon>
        <taxon>campanulids</taxon>
        <taxon>Asterales</taxon>
        <taxon>Asteraceae</taxon>
        <taxon>Asteroideae</taxon>
        <taxon>Anthemideae</taxon>
        <taxon>Anthemidinae</taxon>
        <taxon>Tanacetum</taxon>
    </lineage>
</organism>
<dbReference type="AlphaFoldDB" id="A0A6L2NTH8"/>
<dbReference type="InterPro" id="IPR043502">
    <property type="entry name" value="DNA/RNA_pol_sf"/>
</dbReference>
<comment type="caution">
    <text evidence="2">The sequence shown here is derived from an EMBL/GenBank/DDBJ whole genome shotgun (WGS) entry which is preliminary data.</text>
</comment>
<dbReference type="EMBL" id="BKCJ010009963">
    <property type="protein sequence ID" value="GEU89433.1"/>
    <property type="molecule type" value="Genomic_DNA"/>
</dbReference>
<keyword evidence="2" id="KW-0695">RNA-directed DNA polymerase</keyword>
<name>A0A6L2NTH8_TANCI</name>
<keyword evidence="2" id="KW-0548">Nucleotidyltransferase</keyword>